<dbReference type="Pfam" id="PF14269">
    <property type="entry name" value="Arylsulfotran_2"/>
    <property type="match status" value="1"/>
</dbReference>
<reference evidence="2" key="1">
    <citation type="submission" date="2015-07" db="EMBL/GenBank/DDBJ databases">
        <title>Draft genome sequence of Acetobacterium bakii DSM 8293, a potential psychrophilic chemical producer through syngas fermentation.</title>
        <authorList>
            <person name="Song Y."/>
            <person name="Hwang S."/>
            <person name="Cho B.-K."/>
        </authorList>
    </citation>
    <scope>NUCLEOTIDE SEQUENCE [LARGE SCALE GENOMIC DNA]</scope>
    <source>
        <strain evidence="2">DSM 8239</strain>
    </source>
</reference>
<name>A0A0L6TX67_9FIRM</name>
<dbReference type="RefSeq" id="WP_050741992.1">
    <property type="nucleotide sequence ID" value="NZ_LGYO01000080.1"/>
</dbReference>
<dbReference type="PANTHER" id="PTHR35340:SF5">
    <property type="entry name" value="ASST-DOMAIN-CONTAINING PROTEIN"/>
    <property type="match status" value="1"/>
</dbReference>
<dbReference type="OrthoDB" id="264813at2"/>
<comment type="caution">
    <text evidence="1">The sequence shown here is derived from an EMBL/GenBank/DDBJ whole genome shotgun (WGS) entry which is preliminary data.</text>
</comment>
<dbReference type="AlphaFoldDB" id="A0A0L6TX67"/>
<dbReference type="PANTHER" id="PTHR35340">
    <property type="entry name" value="PQQ ENZYME REPEAT PROTEIN-RELATED"/>
    <property type="match status" value="1"/>
</dbReference>
<keyword evidence="2" id="KW-1185">Reference proteome</keyword>
<dbReference type="SUPFAM" id="SSF50998">
    <property type="entry name" value="Quinoprotein alcohol dehydrogenase-like"/>
    <property type="match status" value="1"/>
</dbReference>
<dbReference type="InterPro" id="IPR053143">
    <property type="entry name" value="Arylsulfate_ST"/>
</dbReference>
<dbReference type="InterPro" id="IPR011047">
    <property type="entry name" value="Quinoprotein_ADH-like_sf"/>
</dbReference>
<protein>
    <recommendedName>
        <fullName evidence="3">Arylsulfotransferase N-terminal domain-containing protein</fullName>
    </recommendedName>
</protein>
<dbReference type="EMBL" id="LGYO01000080">
    <property type="protein sequence ID" value="KNZ40180.1"/>
    <property type="molecule type" value="Genomic_DNA"/>
</dbReference>
<dbReference type="STRING" id="52689.AKG39_19055"/>
<accession>A0A0L6TX67</accession>
<dbReference type="PROSITE" id="PS51257">
    <property type="entry name" value="PROKAR_LIPOPROTEIN"/>
    <property type="match status" value="1"/>
</dbReference>
<evidence type="ECO:0000313" key="2">
    <source>
        <dbReference type="Proteomes" id="UP000036873"/>
    </source>
</evidence>
<proteinExistence type="predicted"/>
<dbReference type="Proteomes" id="UP000036873">
    <property type="component" value="Unassembled WGS sequence"/>
</dbReference>
<organism evidence="1 2">
    <name type="scientific">Acetobacterium bakii</name>
    <dbReference type="NCBI Taxonomy" id="52689"/>
    <lineage>
        <taxon>Bacteria</taxon>
        <taxon>Bacillati</taxon>
        <taxon>Bacillota</taxon>
        <taxon>Clostridia</taxon>
        <taxon>Eubacteriales</taxon>
        <taxon>Eubacteriaceae</taxon>
        <taxon>Acetobacterium</taxon>
    </lineage>
</organism>
<evidence type="ECO:0000313" key="1">
    <source>
        <dbReference type="EMBL" id="KNZ40180.1"/>
    </source>
</evidence>
<evidence type="ECO:0008006" key="3">
    <source>
        <dbReference type="Google" id="ProtNLM"/>
    </source>
</evidence>
<dbReference type="InterPro" id="IPR039535">
    <property type="entry name" value="ASST-like"/>
</dbReference>
<gene>
    <name evidence="1" type="ORF">AKG39_19055</name>
</gene>
<sequence length="496" mass="54442">MDSSKKFIIVSISAAVLLIILVSCTLAYSGRDNTLMSDKSLNLEINGFNVELPLAEDGAVYDAVSLSSVTANSIKLKNDVGAVVKINEKSIGTGKTMELKLEQLAAGELIKIEVGNEKDKRVIYLRTLSSQLPEMVVTGESPYEGNYYATLSSGGAVLYELNATGDVVFYIAKSEEDANGESYWDFKKHVLEDGKIRYSYQRSYPSPSAAAFSDYTLGERVILDENYHEIETITLAESENASAGDLVDGHDFILINDDHYIVSAYQLKMVENIPANLSPDPMGSKVVSTLIQEVKAGEVVFEFATNDYPELYTLSTENNYANSSNKTPNYANLNSMTIDPVDNNLICSFGNLNTIMKINRETGAILWNLSGAGDQFGLTEDQKTSKQSDVELTEDGYLTIFDNATNSGQTRVLKLKLDEVNKKILEYKEYKVPGHTTVAGGSVQKVGDGLEVYTISWGTNTDGLAALTEVDFSSGKKIFEMTLPQGVFNYQVQKFK</sequence>